<evidence type="ECO:0000313" key="2">
    <source>
        <dbReference type="EMBL" id="QSR25191.1"/>
    </source>
</evidence>
<reference evidence="1 3" key="2">
    <citation type="submission" date="2020-07" db="EMBL/GenBank/DDBJ databases">
        <title>Sequencing the genomes of 1000 actinobacteria strains.</title>
        <authorList>
            <person name="Klenk H.-P."/>
        </authorList>
    </citation>
    <scope>NUCLEOTIDE SEQUENCE [LARGE SCALE GENOMIC DNA]</scope>
    <source>
        <strain evidence="1 3">DSM 15131</strain>
    </source>
</reference>
<dbReference type="InterPro" id="IPR014729">
    <property type="entry name" value="Rossmann-like_a/b/a_fold"/>
</dbReference>
<dbReference type="Proteomes" id="UP000562045">
    <property type="component" value="Unassembled WGS sequence"/>
</dbReference>
<evidence type="ECO:0000313" key="1">
    <source>
        <dbReference type="EMBL" id="NYI46056.1"/>
    </source>
</evidence>
<evidence type="ECO:0000313" key="4">
    <source>
        <dbReference type="Proteomes" id="UP000662818"/>
    </source>
</evidence>
<dbReference type="EMBL" id="CP022295">
    <property type="protein sequence ID" value="QSR25191.1"/>
    <property type="molecule type" value="Genomic_DNA"/>
</dbReference>
<organism evidence="1 3">
    <name type="scientific">Nocardioides aromaticivorans</name>
    <dbReference type="NCBI Taxonomy" id="200618"/>
    <lineage>
        <taxon>Bacteria</taxon>
        <taxon>Bacillati</taxon>
        <taxon>Actinomycetota</taxon>
        <taxon>Actinomycetes</taxon>
        <taxon>Propionibacteriales</taxon>
        <taxon>Nocardioidaceae</taxon>
        <taxon>Nocardioides</taxon>
    </lineage>
</organism>
<proteinExistence type="predicted"/>
<sequence length="177" mass="19219">MTTESAPTEEPYDVVLLVEQALTPADAAQVRALHVELDDDPTIEVIYHVLLPMADAAAAVEASLGVIGGADLIAPPMTPSPDEIDHLREEYREQADRDLATTAEALTATGAHVGSRAIVTDPPVDALTRKVKEVDGREAIILTRPHLVAEFFHVDWTSRARRKLGVPVLHLLEHDES</sequence>
<evidence type="ECO:0000313" key="3">
    <source>
        <dbReference type="Proteomes" id="UP000562045"/>
    </source>
</evidence>
<accession>A0A7Y9ZJJ3</accession>
<dbReference type="EMBL" id="JACBZM010000001">
    <property type="protein sequence ID" value="NYI46056.1"/>
    <property type="molecule type" value="Genomic_DNA"/>
</dbReference>
<dbReference type="RefSeq" id="WP_036547733.1">
    <property type="nucleotide sequence ID" value="NZ_CP022295.1"/>
</dbReference>
<name>A0A7Y9ZJJ3_9ACTN</name>
<gene>
    <name evidence="1" type="ORF">BJ993_003136</name>
    <name evidence="2" type="ORF">CFH99_06090</name>
</gene>
<reference evidence="2 4" key="1">
    <citation type="submission" date="2017-06" db="EMBL/GenBank/DDBJ databases">
        <title>Complete Genome Sequence of the Soil Carbazole-Degrading Bacterium Nocardioides aromaticivorans IC177.</title>
        <authorList>
            <person name="Vejarano F."/>
            <person name="Suzuki-Minakuchi C."/>
            <person name="Ohtsubo Y."/>
            <person name="Tsuda M."/>
            <person name="Okada K."/>
            <person name="Nojiri H."/>
        </authorList>
    </citation>
    <scope>NUCLEOTIDE SEQUENCE [LARGE SCALE GENOMIC DNA]</scope>
    <source>
        <strain evidence="2 4">IC177</strain>
    </source>
</reference>
<keyword evidence="4" id="KW-1185">Reference proteome</keyword>
<protein>
    <recommendedName>
        <fullName evidence="5">Indole-3-glycerol phosphate synthase</fullName>
    </recommendedName>
</protein>
<evidence type="ECO:0008006" key="5">
    <source>
        <dbReference type="Google" id="ProtNLM"/>
    </source>
</evidence>
<dbReference type="SUPFAM" id="SSF52402">
    <property type="entry name" value="Adenine nucleotide alpha hydrolases-like"/>
    <property type="match status" value="1"/>
</dbReference>
<dbReference type="AlphaFoldDB" id="A0A7Y9ZJJ3"/>
<dbReference type="Proteomes" id="UP000662818">
    <property type="component" value="Chromosome"/>
</dbReference>
<dbReference type="Gene3D" id="3.40.50.620">
    <property type="entry name" value="HUPs"/>
    <property type="match status" value="1"/>
</dbReference>